<evidence type="ECO:0000313" key="3">
    <source>
        <dbReference type="Proteomes" id="UP000602759"/>
    </source>
</evidence>
<dbReference type="CDD" id="cd04301">
    <property type="entry name" value="NAT_SF"/>
    <property type="match status" value="1"/>
</dbReference>
<reference evidence="2 3" key="1">
    <citation type="submission" date="2020-08" db="EMBL/GenBank/DDBJ databases">
        <title>Sphingobacterium sp. DN00404 isolated from aquaculture water.</title>
        <authorList>
            <person name="Zhang M."/>
        </authorList>
    </citation>
    <scope>NUCLEOTIDE SEQUENCE [LARGE SCALE GENOMIC DNA]</scope>
    <source>
        <strain evidence="2 3">DN00404</strain>
    </source>
</reference>
<comment type="caution">
    <text evidence="2">The sequence shown here is derived from an EMBL/GenBank/DDBJ whole genome shotgun (WGS) entry which is preliminary data.</text>
</comment>
<name>A0ABR7YQW7_9SPHI</name>
<proteinExistence type="predicted"/>
<dbReference type="Proteomes" id="UP000602759">
    <property type="component" value="Unassembled WGS sequence"/>
</dbReference>
<dbReference type="InterPro" id="IPR016181">
    <property type="entry name" value="Acyl_CoA_acyltransferase"/>
</dbReference>
<dbReference type="Gene3D" id="3.40.630.90">
    <property type="match status" value="1"/>
</dbReference>
<dbReference type="RefSeq" id="WP_190994623.1">
    <property type="nucleotide sequence ID" value="NZ_JACOIK010000008.1"/>
</dbReference>
<dbReference type="Pfam" id="PF18014">
    <property type="entry name" value="Acetyltransf_18"/>
    <property type="match status" value="1"/>
</dbReference>
<protein>
    <submittedName>
        <fullName evidence="2">GNAT family N-acetyltransferase</fullName>
    </submittedName>
</protein>
<feature type="domain" description="N-acetyltransferase" evidence="1">
    <location>
        <begin position="1"/>
        <end position="142"/>
    </location>
</feature>
<dbReference type="InterPro" id="IPR052729">
    <property type="entry name" value="Acyl/Acetyltrans_Enzymes"/>
</dbReference>
<organism evidence="2 3">
    <name type="scientific">Sphingobacterium micropteri</name>
    <dbReference type="NCBI Taxonomy" id="2763501"/>
    <lineage>
        <taxon>Bacteria</taxon>
        <taxon>Pseudomonadati</taxon>
        <taxon>Bacteroidota</taxon>
        <taxon>Sphingobacteriia</taxon>
        <taxon>Sphingobacteriales</taxon>
        <taxon>Sphingobacteriaceae</taxon>
        <taxon>Sphingobacterium</taxon>
    </lineage>
</organism>
<sequence>MDIQPLCIQDLPFIRHLQPNGWGDITIHLMEYCLQSFCNPIKVVDGNNIVGVGSLILHGSSAWLGHIIVDESYRGRGIGYKIVKYLVGAAIKSGSSSINLIATDLGVPVYKKVGFRIVGAYQFFKREHDWTPKSLSNKLKVATTAHYEQILKLDYEINGENRKELLENHLKRAVIFEQEGLIEGYYLPQLGQGPIYARTKRAGLGLMELKYSAVDTAVLPVDNNVGIQFLLKTGFEPQRTKAIRMTYGSETLWHPNLIFSRIGGNYG</sequence>
<evidence type="ECO:0000259" key="1">
    <source>
        <dbReference type="PROSITE" id="PS51186"/>
    </source>
</evidence>
<dbReference type="PANTHER" id="PTHR47237">
    <property type="entry name" value="SLL0310 PROTEIN"/>
    <property type="match status" value="1"/>
</dbReference>
<dbReference type="PANTHER" id="PTHR47237:SF2">
    <property type="entry name" value="BLL4206 PROTEIN"/>
    <property type="match status" value="1"/>
</dbReference>
<dbReference type="Gene3D" id="3.40.630.30">
    <property type="match status" value="1"/>
</dbReference>
<dbReference type="PROSITE" id="PS51186">
    <property type="entry name" value="GNAT"/>
    <property type="match status" value="1"/>
</dbReference>
<dbReference type="EMBL" id="JACOIK010000008">
    <property type="protein sequence ID" value="MBD1433669.1"/>
    <property type="molecule type" value="Genomic_DNA"/>
</dbReference>
<dbReference type="InterPro" id="IPR000182">
    <property type="entry name" value="GNAT_dom"/>
</dbReference>
<dbReference type="SUPFAM" id="SSF55729">
    <property type="entry name" value="Acyl-CoA N-acyltransferases (Nat)"/>
    <property type="match status" value="1"/>
</dbReference>
<dbReference type="Pfam" id="PF13673">
    <property type="entry name" value="Acetyltransf_10"/>
    <property type="match status" value="1"/>
</dbReference>
<accession>A0ABR7YQW7</accession>
<evidence type="ECO:0000313" key="2">
    <source>
        <dbReference type="EMBL" id="MBD1433669.1"/>
    </source>
</evidence>
<gene>
    <name evidence="2" type="ORF">H8B06_12590</name>
</gene>
<dbReference type="InterPro" id="IPR041496">
    <property type="entry name" value="YitH/HolE_GNAT"/>
</dbReference>
<keyword evidence="3" id="KW-1185">Reference proteome</keyword>